<reference evidence="5" key="1">
    <citation type="journal article" date="2019" name="Int. J. Syst. Evol. Microbiol.">
        <title>The Global Catalogue of Microorganisms (GCM) 10K type strain sequencing project: providing services to taxonomists for standard genome sequencing and annotation.</title>
        <authorList>
            <consortium name="The Broad Institute Genomics Platform"/>
            <consortium name="The Broad Institute Genome Sequencing Center for Infectious Disease"/>
            <person name="Wu L."/>
            <person name="Ma J."/>
        </authorList>
    </citation>
    <scope>NUCLEOTIDE SEQUENCE [LARGE SCALE GENOMIC DNA]</scope>
    <source>
        <strain evidence="5">JCM 15933</strain>
    </source>
</reference>
<feature type="transmembrane region" description="Helical" evidence="2">
    <location>
        <begin position="29"/>
        <end position="49"/>
    </location>
</feature>
<name>A0ABP4NX80_9ACTN</name>
<dbReference type="CDD" id="cd00161">
    <property type="entry name" value="beta-trefoil_Ricin-like"/>
    <property type="match status" value="1"/>
</dbReference>
<evidence type="ECO:0000313" key="5">
    <source>
        <dbReference type="Proteomes" id="UP001501470"/>
    </source>
</evidence>
<protein>
    <recommendedName>
        <fullName evidence="3">Ricin B lectin domain-containing protein</fullName>
    </recommendedName>
</protein>
<sequence length="239" mass="24415">MTVYGGPRPTSPAAPGGSGGPPRVKPDPLLFGAFGFLVVAVIVGLVLAFQGGGGGGGEPSAAERASGAPAEQASSQAGPASAPPPPPSSAAPSPTPPQALIPAKPTLLRASHSSLCMQAQEGNGGVATQMPCDNNPTQVWMPQSVAGTRDVFAFVNTKDNRCLDVNGGSKDNGAQILQWDCHGGPNQQWRLQRDGDGFRFVSLNSGRCIGVDSGSPAPGAAVRQWDCDNSPNQRWQLPT</sequence>
<feature type="domain" description="Ricin B lectin" evidence="3">
    <location>
        <begin position="104"/>
        <end position="238"/>
    </location>
</feature>
<feature type="region of interest" description="Disordered" evidence="1">
    <location>
        <begin position="52"/>
        <end position="101"/>
    </location>
</feature>
<dbReference type="SMART" id="SM00458">
    <property type="entry name" value="RICIN"/>
    <property type="match status" value="1"/>
</dbReference>
<dbReference type="Gene3D" id="2.80.10.50">
    <property type="match status" value="2"/>
</dbReference>
<keyword evidence="5" id="KW-1185">Reference proteome</keyword>
<organism evidence="4 5">
    <name type="scientific">Dactylosporangium maewongense</name>
    <dbReference type="NCBI Taxonomy" id="634393"/>
    <lineage>
        <taxon>Bacteria</taxon>
        <taxon>Bacillati</taxon>
        <taxon>Actinomycetota</taxon>
        <taxon>Actinomycetes</taxon>
        <taxon>Micromonosporales</taxon>
        <taxon>Micromonosporaceae</taxon>
        <taxon>Dactylosporangium</taxon>
    </lineage>
</organism>
<feature type="compositionally biased region" description="Low complexity" evidence="1">
    <location>
        <begin position="1"/>
        <end position="15"/>
    </location>
</feature>
<evidence type="ECO:0000256" key="2">
    <source>
        <dbReference type="SAM" id="Phobius"/>
    </source>
</evidence>
<accession>A0ABP4NX80</accession>
<feature type="compositionally biased region" description="Pro residues" evidence="1">
    <location>
        <begin position="81"/>
        <end position="99"/>
    </location>
</feature>
<dbReference type="PROSITE" id="PS50231">
    <property type="entry name" value="RICIN_B_LECTIN"/>
    <property type="match status" value="1"/>
</dbReference>
<dbReference type="InterPro" id="IPR035992">
    <property type="entry name" value="Ricin_B-like_lectins"/>
</dbReference>
<dbReference type="Proteomes" id="UP001501470">
    <property type="component" value="Unassembled WGS sequence"/>
</dbReference>
<feature type="compositionally biased region" description="Low complexity" evidence="1">
    <location>
        <begin position="59"/>
        <end position="80"/>
    </location>
</feature>
<keyword evidence="2" id="KW-1133">Transmembrane helix</keyword>
<dbReference type="EMBL" id="BAAAQD010000037">
    <property type="protein sequence ID" value="GAA1566688.1"/>
    <property type="molecule type" value="Genomic_DNA"/>
</dbReference>
<dbReference type="InterPro" id="IPR000772">
    <property type="entry name" value="Ricin_B_lectin"/>
</dbReference>
<feature type="region of interest" description="Disordered" evidence="1">
    <location>
        <begin position="1"/>
        <end position="21"/>
    </location>
</feature>
<dbReference type="Pfam" id="PF00652">
    <property type="entry name" value="Ricin_B_lectin"/>
    <property type="match status" value="1"/>
</dbReference>
<evidence type="ECO:0000256" key="1">
    <source>
        <dbReference type="SAM" id="MobiDB-lite"/>
    </source>
</evidence>
<evidence type="ECO:0000259" key="3">
    <source>
        <dbReference type="SMART" id="SM00458"/>
    </source>
</evidence>
<gene>
    <name evidence="4" type="ORF">GCM10009827_105450</name>
</gene>
<dbReference type="SUPFAM" id="SSF50370">
    <property type="entry name" value="Ricin B-like lectins"/>
    <property type="match status" value="1"/>
</dbReference>
<comment type="caution">
    <text evidence="4">The sequence shown here is derived from an EMBL/GenBank/DDBJ whole genome shotgun (WGS) entry which is preliminary data.</text>
</comment>
<keyword evidence="2" id="KW-0472">Membrane</keyword>
<proteinExistence type="predicted"/>
<keyword evidence="2" id="KW-0812">Transmembrane</keyword>
<evidence type="ECO:0000313" key="4">
    <source>
        <dbReference type="EMBL" id="GAA1566688.1"/>
    </source>
</evidence>
<dbReference type="RefSeq" id="WP_344513275.1">
    <property type="nucleotide sequence ID" value="NZ_BAAAQD010000037.1"/>
</dbReference>